<dbReference type="RefSeq" id="WP_245347877.1">
    <property type="nucleotide sequence ID" value="NZ_JAGGMB010000021.1"/>
</dbReference>
<gene>
    <name evidence="1" type="ORF">J2Z64_004071</name>
</gene>
<dbReference type="Gene3D" id="1.25.40.10">
    <property type="entry name" value="Tetratricopeptide repeat domain"/>
    <property type="match status" value="1"/>
</dbReference>
<dbReference type="Proteomes" id="UP001138793">
    <property type="component" value="Unassembled WGS sequence"/>
</dbReference>
<organism evidence="1 2">
    <name type="scientific">Oceanobacillus polygoni</name>
    <dbReference type="NCBI Taxonomy" id="1235259"/>
    <lineage>
        <taxon>Bacteria</taxon>
        <taxon>Bacillati</taxon>
        <taxon>Bacillota</taxon>
        <taxon>Bacilli</taxon>
        <taxon>Bacillales</taxon>
        <taxon>Bacillaceae</taxon>
        <taxon>Oceanobacillus</taxon>
    </lineage>
</organism>
<name>A0A9X0YVW1_9BACI</name>
<protein>
    <submittedName>
        <fullName evidence="1">Tetratricopeptide (TPR) repeat protein</fullName>
    </submittedName>
</protein>
<sequence>MKRNNKCFVIMGYGIKTDLSTGRELNLDKTYKNIIKPAAEEAGLECIRADEVKHSGTIDVPMYNLLINADVVIADLSTNNSNAFYELGVRHALRPKTTIAIAENDLKPPFDVDHTVIRKYEHLGKDIGYDEALRFKNELIDTIKVILDTQEIDSPVYTYLKGLKPPTIEETGENTEEPGSDGLKDTLGNIIESAIRHLDKDEFIEAKSLLKHANTIDPNNEYILQKLALATYKSKYPSHIEALKEALEIVESLNPEKTTDPETLGLSGAINKRLWEELNEKTYLQKSISNYEKGFYIKNDYYNGINLAYLYNVQASIEEEFNQAITDYIIANRIREKVISICKELYEQGNFNERSDKYWIVATLEEAYFAVGNLEKYEHFKKAATSIATDNWERKTTESQIVKLNELLEKSPIKKM</sequence>
<dbReference type="EMBL" id="JAGGMB010000021">
    <property type="protein sequence ID" value="MBP2079772.1"/>
    <property type="molecule type" value="Genomic_DNA"/>
</dbReference>
<reference evidence="1" key="1">
    <citation type="submission" date="2021-03" db="EMBL/GenBank/DDBJ databases">
        <title>Genomic Encyclopedia of Type Strains, Phase IV (KMG-IV): sequencing the most valuable type-strain genomes for metagenomic binning, comparative biology and taxonomic classification.</title>
        <authorList>
            <person name="Goeker M."/>
        </authorList>
    </citation>
    <scope>NUCLEOTIDE SEQUENCE</scope>
    <source>
        <strain evidence="1">DSM 107338</strain>
    </source>
</reference>
<proteinExistence type="predicted"/>
<dbReference type="InterPro" id="IPR011990">
    <property type="entry name" value="TPR-like_helical_dom_sf"/>
</dbReference>
<dbReference type="AlphaFoldDB" id="A0A9X0YVW1"/>
<evidence type="ECO:0000313" key="1">
    <source>
        <dbReference type="EMBL" id="MBP2079772.1"/>
    </source>
</evidence>
<keyword evidence="2" id="KW-1185">Reference proteome</keyword>
<comment type="caution">
    <text evidence="1">The sequence shown here is derived from an EMBL/GenBank/DDBJ whole genome shotgun (WGS) entry which is preliminary data.</text>
</comment>
<dbReference type="Pfam" id="PF20308">
    <property type="entry name" value="TPR-S"/>
    <property type="match status" value="1"/>
</dbReference>
<dbReference type="InterPro" id="IPR046880">
    <property type="entry name" value="TPR-S"/>
</dbReference>
<accession>A0A9X0YVW1</accession>
<evidence type="ECO:0000313" key="2">
    <source>
        <dbReference type="Proteomes" id="UP001138793"/>
    </source>
</evidence>